<dbReference type="EMBL" id="CP056775">
    <property type="protein sequence ID" value="QRR00314.1"/>
    <property type="molecule type" value="Genomic_DNA"/>
</dbReference>
<gene>
    <name evidence="9" type="ORF">HWI92_05035</name>
</gene>
<sequence length="230" mass="25894">MKKEDIHLWDVKRILFGEAPAEFMVEVFFRTLFIYIVLMVTVRMMGKRLSGQLTISEMAVMVTLGAIVSPAMQTPNNGLLQGVLILACALVFQRGLNYLEFKNRKLERLDHGELRMVVKDGEILLNEINRSKLSRQQLFAALRSRSIYNLGQVERMYVESFGLFSVYKLEPPVAGLSLLPPGDDEVQEIQVPVHNRVVCTSCGHVRDDAGDADSCPLCTSDNRVPAMIYS</sequence>
<keyword evidence="10" id="KW-1185">Reference proteome</keyword>
<evidence type="ECO:0000256" key="1">
    <source>
        <dbReference type="ARBA" id="ARBA00004651"/>
    </source>
</evidence>
<protein>
    <submittedName>
        <fullName evidence="9">DUF421 domain-containing protein</fullName>
    </submittedName>
</protein>
<dbReference type="PANTHER" id="PTHR34582">
    <property type="entry name" value="UPF0702 TRANSMEMBRANE PROTEIN YCAP"/>
    <property type="match status" value="1"/>
</dbReference>
<evidence type="ECO:0000256" key="2">
    <source>
        <dbReference type="ARBA" id="ARBA00006448"/>
    </source>
</evidence>
<feature type="domain" description="YetF C-terminal" evidence="8">
    <location>
        <begin position="102"/>
        <end position="169"/>
    </location>
</feature>
<dbReference type="Gene3D" id="3.30.240.20">
    <property type="entry name" value="bsu07140 like domains"/>
    <property type="match status" value="1"/>
</dbReference>
<name>A0ABX7I3A6_9BACT</name>
<dbReference type="Proteomes" id="UP000612680">
    <property type="component" value="Chromosome"/>
</dbReference>
<evidence type="ECO:0000256" key="6">
    <source>
        <dbReference type="ARBA" id="ARBA00023136"/>
    </source>
</evidence>
<evidence type="ECO:0000313" key="9">
    <source>
        <dbReference type="EMBL" id="QRR00314.1"/>
    </source>
</evidence>
<keyword evidence="6 7" id="KW-0472">Membrane</keyword>
<reference evidence="9 10" key="1">
    <citation type="submission" date="2020-06" db="EMBL/GenBank/DDBJ databases">
        <title>Dyadobacter sandarakinus sp. nov., isolated from the soil of the Arctic Yellow River Station.</title>
        <authorList>
            <person name="Zhang Y."/>
            <person name="Peng F."/>
        </authorList>
    </citation>
    <scope>NUCLEOTIDE SEQUENCE [LARGE SCALE GENOMIC DNA]</scope>
    <source>
        <strain evidence="9 10">Q3-56</strain>
    </source>
</reference>
<evidence type="ECO:0000256" key="7">
    <source>
        <dbReference type="SAM" id="Phobius"/>
    </source>
</evidence>
<proteinExistence type="inferred from homology"/>
<evidence type="ECO:0000313" key="10">
    <source>
        <dbReference type="Proteomes" id="UP000612680"/>
    </source>
</evidence>
<keyword evidence="3" id="KW-1003">Cell membrane</keyword>
<feature type="transmembrane region" description="Helical" evidence="7">
    <location>
        <begin position="78"/>
        <end position="99"/>
    </location>
</feature>
<dbReference type="InterPro" id="IPR023090">
    <property type="entry name" value="UPF0702_alpha/beta_dom_sf"/>
</dbReference>
<organism evidence="9 10">
    <name type="scientific">Dyadobacter sandarakinus</name>
    <dbReference type="NCBI Taxonomy" id="2747268"/>
    <lineage>
        <taxon>Bacteria</taxon>
        <taxon>Pseudomonadati</taxon>
        <taxon>Bacteroidota</taxon>
        <taxon>Cytophagia</taxon>
        <taxon>Cytophagales</taxon>
        <taxon>Spirosomataceae</taxon>
        <taxon>Dyadobacter</taxon>
    </lineage>
</organism>
<keyword evidence="4 7" id="KW-0812">Transmembrane</keyword>
<comment type="subcellular location">
    <subcellularLocation>
        <location evidence="1">Cell membrane</location>
        <topology evidence="1">Multi-pass membrane protein</topology>
    </subcellularLocation>
</comment>
<dbReference type="PANTHER" id="PTHR34582:SF6">
    <property type="entry name" value="UPF0702 TRANSMEMBRANE PROTEIN YCAP"/>
    <property type="match status" value="1"/>
</dbReference>
<dbReference type="InterPro" id="IPR007353">
    <property type="entry name" value="DUF421"/>
</dbReference>
<evidence type="ECO:0000256" key="4">
    <source>
        <dbReference type="ARBA" id="ARBA00022692"/>
    </source>
</evidence>
<comment type="similarity">
    <text evidence="2">Belongs to the UPF0702 family.</text>
</comment>
<evidence type="ECO:0000259" key="8">
    <source>
        <dbReference type="Pfam" id="PF04239"/>
    </source>
</evidence>
<feature type="transmembrane region" description="Helical" evidence="7">
    <location>
        <begin position="53"/>
        <end position="72"/>
    </location>
</feature>
<dbReference type="RefSeq" id="WP_204661247.1">
    <property type="nucleotide sequence ID" value="NZ_CP056775.1"/>
</dbReference>
<accession>A0ABX7I3A6</accession>
<evidence type="ECO:0000256" key="5">
    <source>
        <dbReference type="ARBA" id="ARBA00022989"/>
    </source>
</evidence>
<evidence type="ECO:0000256" key="3">
    <source>
        <dbReference type="ARBA" id="ARBA00022475"/>
    </source>
</evidence>
<feature type="transmembrane region" description="Helical" evidence="7">
    <location>
        <begin position="27"/>
        <end position="46"/>
    </location>
</feature>
<keyword evidence="5 7" id="KW-1133">Transmembrane helix</keyword>
<dbReference type="Pfam" id="PF04239">
    <property type="entry name" value="DUF421"/>
    <property type="match status" value="1"/>
</dbReference>